<reference evidence="4" key="1">
    <citation type="journal article" date="2014" name="Front. Microbiol.">
        <title>High frequency of phylogenetically diverse reductive dehalogenase-homologous genes in deep subseafloor sedimentary metagenomes.</title>
        <authorList>
            <person name="Kawai M."/>
            <person name="Futagami T."/>
            <person name="Toyoda A."/>
            <person name="Takaki Y."/>
            <person name="Nishi S."/>
            <person name="Hori S."/>
            <person name="Arai W."/>
            <person name="Tsubouchi T."/>
            <person name="Morono Y."/>
            <person name="Uchiyama I."/>
            <person name="Ito T."/>
            <person name="Fujiyama A."/>
            <person name="Inagaki F."/>
            <person name="Takami H."/>
        </authorList>
    </citation>
    <scope>NUCLEOTIDE SEQUENCE</scope>
    <source>
        <strain evidence="4">Expedition CK06-06</strain>
    </source>
</reference>
<dbReference type="EMBL" id="BART01017444">
    <property type="protein sequence ID" value="GAG77785.1"/>
    <property type="molecule type" value="Genomic_DNA"/>
</dbReference>
<dbReference type="GO" id="GO:0003841">
    <property type="term" value="F:1-acylglycerol-3-phosphate O-acyltransferase activity"/>
    <property type="evidence" value="ECO:0007669"/>
    <property type="project" value="TreeGrafter"/>
</dbReference>
<dbReference type="GO" id="GO:0006654">
    <property type="term" value="P:phosphatidic acid biosynthetic process"/>
    <property type="evidence" value="ECO:0007669"/>
    <property type="project" value="TreeGrafter"/>
</dbReference>
<dbReference type="AlphaFoldDB" id="X1A6K8"/>
<dbReference type="PANTHER" id="PTHR10434:SF11">
    <property type="entry name" value="1-ACYL-SN-GLYCEROL-3-PHOSPHATE ACYLTRANSFERASE"/>
    <property type="match status" value="1"/>
</dbReference>
<name>X1A6K8_9ZZZZ</name>
<feature type="domain" description="Phospholipid/glycerol acyltransferase" evidence="3">
    <location>
        <begin position="17"/>
        <end position="131"/>
    </location>
</feature>
<dbReference type="SUPFAM" id="SSF69593">
    <property type="entry name" value="Glycerol-3-phosphate (1)-acyltransferase"/>
    <property type="match status" value="1"/>
</dbReference>
<evidence type="ECO:0000256" key="2">
    <source>
        <dbReference type="ARBA" id="ARBA00023315"/>
    </source>
</evidence>
<organism evidence="4">
    <name type="scientific">marine sediment metagenome</name>
    <dbReference type="NCBI Taxonomy" id="412755"/>
    <lineage>
        <taxon>unclassified sequences</taxon>
        <taxon>metagenomes</taxon>
        <taxon>ecological metagenomes</taxon>
    </lineage>
</organism>
<gene>
    <name evidence="4" type="ORF">S01H4_33202</name>
</gene>
<dbReference type="CDD" id="cd07989">
    <property type="entry name" value="LPLAT_AGPAT-like"/>
    <property type="match status" value="1"/>
</dbReference>
<proteinExistence type="predicted"/>
<evidence type="ECO:0000256" key="1">
    <source>
        <dbReference type="ARBA" id="ARBA00022679"/>
    </source>
</evidence>
<feature type="non-terminal residue" evidence="4">
    <location>
        <position position="1"/>
    </location>
</feature>
<evidence type="ECO:0000313" key="4">
    <source>
        <dbReference type="EMBL" id="GAG77785.1"/>
    </source>
</evidence>
<keyword evidence="1" id="KW-0808">Transferase</keyword>
<comment type="caution">
    <text evidence="4">The sequence shown here is derived from an EMBL/GenBank/DDBJ whole genome shotgun (WGS) entry which is preliminary data.</text>
</comment>
<dbReference type="SMART" id="SM00563">
    <property type="entry name" value="PlsC"/>
    <property type="match status" value="1"/>
</dbReference>
<dbReference type="InterPro" id="IPR002123">
    <property type="entry name" value="Plipid/glycerol_acylTrfase"/>
</dbReference>
<dbReference type="PANTHER" id="PTHR10434">
    <property type="entry name" value="1-ACYL-SN-GLYCEROL-3-PHOSPHATE ACYLTRANSFERASE"/>
    <property type="match status" value="1"/>
</dbReference>
<accession>X1A6K8</accession>
<evidence type="ECO:0000259" key="3">
    <source>
        <dbReference type="SMART" id="SM00563"/>
    </source>
</evidence>
<keyword evidence="2" id="KW-0012">Acyltransferase</keyword>
<dbReference type="Pfam" id="PF01553">
    <property type="entry name" value="Acyltransferase"/>
    <property type="match status" value="1"/>
</dbReference>
<protein>
    <recommendedName>
        <fullName evidence="3">Phospholipid/glycerol acyltransferase domain-containing protein</fullName>
    </recommendedName>
</protein>
<sequence>RPEFALLRKDKTFNDRYVFIANHASFIDTILCAQIPVTKKFIMHEMFTKVPLFGQLCLMSGHVPVNPKDKNSSKIALNKSIVAMEDGSSFMVYPEGTRSDDPYNLLPFKTGAFRLAQQANINVLPMILKGTGIAMPIGGICYPANLEIIICNPISVGSEWEDIQKAKDETRENIQKHLSVGINGEKNLLKNKNN</sequence>